<proteinExistence type="predicted"/>
<accession>K0TD31</accession>
<evidence type="ECO:0000313" key="2">
    <source>
        <dbReference type="EMBL" id="EJK71391.1"/>
    </source>
</evidence>
<reference evidence="2 3" key="1">
    <citation type="journal article" date="2012" name="Genome Biol.">
        <title>Genome and low-iron response of an oceanic diatom adapted to chronic iron limitation.</title>
        <authorList>
            <person name="Lommer M."/>
            <person name="Specht M."/>
            <person name="Roy A.S."/>
            <person name="Kraemer L."/>
            <person name="Andreson R."/>
            <person name="Gutowska M.A."/>
            <person name="Wolf J."/>
            <person name="Bergner S.V."/>
            <person name="Schilhabel M.B."/>
            <person name="Klostermeier U.C."/>
            <person name="Beiko R.G."/>
            <person name="Rosenstiel P."/>
            <person name="Hippler M."/>
            <person name="Laroche J."/>
        </authorList>
    </citation>
    <scope>NUCLEOTIDE SEQUENCE [LARGE SCALE GENOMIC DNA]</scope>
    <source>
        <strain evidence="2 3">CCMP1005</strain>
    </source>
</reference>
<dbReference type="EMBL" id="AGNL01007291">
    <property type="protein sequence ID" value="EJK71391.1"/>
    <property type="molecule type" value="Genomic_DNA"/>
</dbReference>
<protein>
    <submittedName>
        <fullName evidence="2">Uncharacterized protein</fullName>
    </submittedName>
</protein>
<organism evidence="2 3">
    <name type="scientific">Thalassiosira oceanica</name>
    <name type="common">Marine diatom</name>
    <dbReference type="NCBI Taxonomy" id="159749"/>
    <lineage>
        <taxon>Eukaryota</taxon>
        <taxon>Sar</taxon>
        <taxon>Stramenopiles</taxon>
        <taxon>Ochrophyta</taxon>
        <taxon>Bacillariophyta</taxon>
        <taxon>Coscinodiscophyceae</taxon>
        <taxon>Thalassiosirophycidae</taxon>
        <taxon>Thalassiosirales</taxon>
        <taxon>Thalassiosiraceae</taxon>
        <taxon>Thalassiosira</taxon>
    </lineage>
</organism>
<evidence type="ECO:0000256" key="1">
    <source>
        <dbReference type="SAM" id="MobiDB-lite"/>
    </source>
</evidence>
<feature type="region of interest" description="Disordered" evidence="1">
    <location>
        <begin position="90"/>
        <end position="128"/>
    </location>
</feature>
<gene>
    <name evidence="2" type="ORF">THAOC_07178</name>
</gene>
<comment type="caution">
    <text evidence="2">The sequence shown here is derived from an EMBL/GenBank/DDBJ whole genome shotgun (WGS) entry which is preliminary data.</text>
</comment>
<dbReference type="Proteomes" id="UP000266841">
    <property type="component" value="Unassembled WGS sequence"/>
</dbReference>
<evidence type="ECO:0000313" key="3">
    <source>
        <dbReference type="Proteomes" id="UP000266841"/>
    </source>
</evidence>
<sequence>MKITLLWLIPGRDIAADPSLGLLRRIGVAGLVGIGATVAEQGPTEALGGLPGARGPSIYLGREPDAATSIPDGAAGVIFVIPAVRWARDGQSGHLRDKRGRPRPGGGPTGPGVNTEMGGLSVSSRSLV</sequence>
<keyword evidence="3" id="KW-1185">Reference proteome</keyword>
<dbReference type="AlphaFoldDB" id="K0TD31"/>
<name>K0TD31_THAOC</name>